<name>D4TWB9_9ACTO</name>
<evidence type="ECO:0000313" key="1">
    <source>
        <dbReference type="EMBL" id="EFF80800.1"/>
    </source>
</evidence>
<protein>
    <submittedName>
        <fullName evidence="1">Uncharacterized protein</fullName>
    </submittedName>
</protein>
<comment type="caution">
    <text evidence="1">The sequence shown here is derived from an EMBL/GenBank/DDBJ whole genome shotgun (WGS) entry which is preliminary data.</text>
</comment>
<reference evidence="1 2" key="1">
    <citation type="submission" date="2009-10" db="EMBL/GenBank/DDBJ databases">
        <authorList>
            <person name="Weinstock G."/>
            <person name="Sodergren E."/>
            <person name="Clifton S."/>
            <person name="Fulton L."/>
            <person name="Fulton B."/>
            <person name="Courtney L."/>
            <person name="Fronick C."/>
            <person name="Harrison M."/>
            <person name="Strong C."/>
            <person name="Farmer C."/>
            <person name="Delahaunty K."/>
            <person name="Markovic C."/>
            <person name="Hall O."/>
            <person name="Minx P."/>
            <person name="Tomlinson C."/>
            <person name="Mitreva M."/>
            <person name="Nelson J."/>
            <person name="Hou S."/>
            <person name="Wollam A."/>
            <person name="Pepin K.H."/>
            <person name="Johnson M."/>
            <person name="Bhonagiri V."/>
            <person name="Nash W.E."/>
            <person name="Warren W."/>
            <person name="Chinwalla A."/>
            <person name="Mardis E.R."/>
            <person name="Wilson R.K."/>
        </authorList>
    </citation>
    <scope>NUCLEOTIDE SEQUENCE [LARGE SCALE GENOMIC DNA]</scope>
    <source>
        <strain evidence="1 2">F0309</strain>
    </source>
</reference>
<dbReference type="EMBL" id="ACYT02000011">
    <property type="protein sequence ID" value="EFF80800.1"/>
    <property type="molecule type" value="Genomic_DNA"/>
</dbReference>
<evidence type="ECO:0000313" key="2">
    <source>
        <dbReference type="Proteomes" id="UP000003150"/>
    </source>
</evidence>
<organism evidence="1 2">
    <name type="scientific">Schaalia odontolytica F0309</name>
    <dbReference type="NCBI Taxonomy" id="649742"/>
    <lineage>
        <taxon>Bacteria</taxon>
        <taxon>Bacillati</taxon>
        <taxon>Actinomycetota</taxon>
        <taxon>Actinomycetes</taxon>
        <taxon>Actinomycetales</taxon>
        <taxon>Actinomycetaceae</taxon>
        <taxon>Schaalia</taxon>
    </lineage>
</organism>
<gene>
    <name evidence="1" type="ORF">HMPREF0970_00228</name>
</gene>
<sequence length="41" mass="4654">MHSSHPAINSDDPVKAFNDVGDRLFNRFHQTLVSLSPIQFD</sequence>
<dbReference type="HOGENOM" id="CLU_3264517_0_0_11"/>
<dbReference type="Proteomes" id="UP000003150">
    <property type="component" value="Unassembled WGS sequence"/>
</dbReference>
<proteinExistence type="predicted"/>
<dbReference type="AlphaFoldDB" id="D4TWB9"/>
<accession>D4TWB9</accession>